<evidence type="ECO:0000259" key="7">
    <source>
        <dbReference type="PROSITE" id="PS50850"/>
    </source>
</evidence>
<dbReference type="Gene3D" id="1.20.1250.20">
    <property type="entry name" value="MFS general substrate transporter like domains"/>
    <property type="match status" value="1"/>
</dbReference>
<dbReference type="OrthoDB" id="7400989at2"/>
<feature type="transmembrane region" description="Helical" evidence="6">
    <location>
        <begin position="88"/>
        <end position="108"/>
    </location>
</feature>
<feature type="transmembrane region" description="Helical" evidence="6">
    <location>
        <begin position="190"/>
        <end position="211"/>
    </location>
</feature>
<feature type="transmembrane region" description="Helical" evidence="6">
    <location>
        <begin position="238"/>
        <end position="258"/>
    </location>
</feature>
<dbReference type="KEGG" id="swi:Swit_2470"/>
<feature type="transmembrane region" description="Helical" evidence="6">
    <location>
        <begin position="278"/>
        <end position="298"/>
    </location>
</feature>
<dbReference type="InterPro" id="IPR020846">
    <property type="entry name" value="MFS_dom"/>
</dbReference>
<dbReference type="InterPro" id="IPR036259">
    <property type="entry name" value="MFS_trans_sf"/>
</dbReference>
<evidence type="ECO:0000256" key="2">
    <source>
        <dbReference type="ARBA" id="ARBA00022448"/>
    </source>
</evidence>
<organism evidence="8 9">
    <name type="scientific">Rhizorhabdus wittichii (strain DSM 6014 / CCUG 31198 / JCM 15750 / NBRC 105917 / EY 4224 / RW1)</name>
    <name type="common">Sphingomonas wittichii</name>
    <dbReference type="NCBI Taxonomy" id="392499"/>
    <lineage>
        <taxon>Bacteria</taxon>
        <taxon>Pseudomonadati</taxon>
        <taxon>Pseudomonadota</taxon>
        <taxon>Alphaproteobacteria</taxon>
        <taxon>Sphingomonadales</taxon>
        <taxon>Sphingomonadaceae</taxon>
        <taxon>Rhizorhabdus</taxon>
    </lineage>
</organism>
<feature type="transmembrane region" description="Helical" evidence="6">
    <location>
        <begin position="372"/>
        <end position="396"/>
    </location>
</feature>
<keyword evidence="3 6" id="KW-0812">Transmembrane</keyword>
<feature type="transmembrane region" description="Helical" evidence="6">
    <location>
        <begin position="336"/>
        <end position="360"/>
    </location>
</feature>
<name>A0A9J9HCD6_RHIWR</name>
<feature type="transmembrane region" description="Helical" evidence="6">
    <location>
        <begin position="310"/>
        <end position="330"/>
    </location>
</feature>
<feature type="transmembrane region" description="Helical" evidence="6">
    <location>
        <begin position="60"/>
        <end position="81"/>
    </location>
</feature>
<keyword evidence="5 6" id="KW-0472">Membrane</keyword>
<sequence length="440" mass="45873">MMVEVEATGAGRAQGSWRSWLIIIVLMLTMIFSLVDRFAISLLVEPIKADLRLTDSDIGLLSGIAFGLFYACMGLPMGLLADRWSRKGTILLGVGVWSIATAGCGLASNFFQLLLARIGVGAGEAGLAPASYSIISDLFPRESLSRAMSVFQMGATLGSGIALWLVGIIFTSFTDGAGARLIAGTGLAAWHATFLLVALPGLPFLLIIASLRLNRTAAPAAGGAPAGTLVSALRRRPAFYGLSFATMSGLLLVNYAMLSWVPAFIQREFGSNPAEIGATYGAIMLLICPAAMIGGGWVADFLDGRGVRGAHALIMLAAAVLVLLFALLLLRASTLAQVYVAVALIHFAVTLPVGVAPALIQLRTMPDVRARIGALYVLIVNLVGLGIGPVIVGGLSDRMSGDPAGLRHSVALVSLIVTGGALATGLLLVRHLRKSGDDRR</sequence>
<dbReference type="GO" id="GO:0016020">
    <property type="term" value="C:membrane"/>
    <property type="evidence" value="ECO:0007669"/>
    <property type="project" value="UniProtKB-SubCell"/>
</dbReference>
<dbReference type="EMBL" id="CP000699">
    <property type="protein sequence ID" value="ABQ68829.1"/>
    <property type="molecule type" value="Genomic_DNA"/>
</dbReference>
<feature type="transmembrane region" description="Helical" evidence="6">
    <location>
        <begin position="147"/>
        <end position="170"/>
    </location>
</feature>
<protein>
    <submittedName>
        <fullName evidence="8">Major facilitator superfamily MFS_1</fullName>
    </submittedName>
</protein>
<dbReference type="AlphaFoldDB" id="A0A9J9HCD6"/>
<dbReference type="Pfam" id="PF07690">
    <property type="entry name" value="MFS_1"/>
    <property type="match status" value="1"/>
</dbReference>
<evidence type="ECO:0000256" key="1">
    <source>
        <dbReference type="ARBA" id="ARBA00004141"/>
    </source>
</evidence>
<keyword evidence="4 6" id="KW-1133">Transmembrane helix</keyword>
<accession>A0A9J9HCD6</accession>
<evidence type="ECO:0000313" key="9">
    <source>
        <dbReference type="Proteomes" id="UP000001989"/>
    </source>
</evidence>
<dbReference type="PROSITE" id="PS50850">
    <property type="entry name" value="MFS"/>
    <property type="match status" value="1"/>
</dbReference>
<evidence type="ECO:0000313" key="8">
    <source>
        <dbReference type="EMBL" id="ABQ68829.1"/>
    </source>
</evidence>
<comment type="subcellular location">
    <subcellularLocation>
        <location evidence="1">Membrane</location>
        <topology evidence="1">Multi-pass membrane protein</topology>
    </subcellularLocation>
</comment>
<reference evidence="8 9" key="1">
    <citation type="journal article" date="2010" name="J. Bacteriol.">
        <title>Genome sequence of the dioxin-mineralizing bacterium Sphingomonas wittichii RW1.</title>
        <authorList>
            <person name="Miller T.R."/>
            <person name="Delcher A.L."/>
            <person name="Salzberg S.L."/>
            <person name="Saunders E."/>
            <person name="Detter J.C."/>
            <person name="Halden R.U."/>
        </authorList>
    </citation>
    <scope>NUCLEOTIDE SEQUENCE [LARGE SCALE GENOMIC DNA]</scope>
    <source>
        <strain evidence="9">DSM 6014 / CCUG 31198 / JCM 15750 / NBRC 105917 / EY 4224 / RW1</strain>
    </source>
</reference>
<keyword evidence="9" id="KW-1185">Reference proteome</keyword>
<dbReference type="InterPro" id="IPR044770">
    <property type="entry name" value="MFS_spinster-like"/>
</dbReference>
<gene>
    <name evidence="8" type="ordered locus">Swit_2470</name>
</gene>
<dbReference type="PANTHER" id="PTHR23505:SF79">
    <property type="entry name" value="PROTEIN SPINSTER"/>
    <property type="match status" value="1"/>
</dbReference>
<evidence type="ECO:0000256" key="5">
    <source>
        <dbReference type="ARBA" id="ARBA00023136"/>
    </source>
</evidence>
<feature type="transmembrane region" description="Helical" evidence="6">
    <location>
        <begin position="408"/>
        <end position="429"/>
    </location>
</feature>
<feature type="domain" description="Major facilitator superfamily (MFS) profile" evidence="7">
    <location>
        <begin position="22"/>
        <end position="437"/>
    </location>
</feature>
<keyword evidence="2" id="KW-0813">Transport</keyword>
<feature type="transmembrane region" description="Helical" evidence="6">
    <location>
        <begin position="20"/>
        <end position="40"/>
    </location>
</feature>
<dbReference type="PANTHER" id="PTHR23505">
    <property type="entry name" value="SPINSTER"/>
    <property type="match status" value="1"/>
</dbReference>
<dbReference type="GO" id="GO:0022857">
    <property type="term" value="F:transmembrane transporter activity"/>
    <property type="evidence" value="ECO:0007669"/>
    <property type="project" value="InterPro"/>
</dbReference>
<evidence type="ECO:0000256" key="6">
    <source>
        <dbReference type="SAM" id="Phobius"/>
    </source>
</evidence>
<dbReference type="Proteomes" id="UP000001989">
    <property type="component" value="Chromosome"/>
</dbReference>
<feature type="transmembrane region" description="Helical" evidence="6">
    <location>
        <begin position="114"/>
        <end position="135"/>
    </location>
</feature>
<proteinExistence type="predicted"/>
<evidence type="ECO:0000256" key="3">
    <source>
        <dbReference type="ARBA" id="ARBA00022692"/>
    </source>
</evidence>
<evidence type="ECO:0000256" key="4">
    <source>
        <dbReference type="ARBA" id="ARBA00022989"/>
    </source>
</evidence>
<dbReference type="InterPro" id="IPR011701">
    <property type="entry name" value="MFS"/>
</dbReference>
<dbReference type="SUPFAM" id="SSF103473">
    <property type="entry name" value="MFS general substrate transporter"/>
    <property type="match status" value="1"/>
</dbReference>